<evidence type="ECO:0000313" key="4">
    <source>
        <dbReference type="Proteomes" id="UP000499080"/>
    </source>
</evidence>
<evidence type="ECO:0000256" key="2">
    <source>
        <dbReference type="SAM" id="SignalP"/>
    </source>
</evidence>
<accession>A0A4Y2RG67</accession>
<reference evidence="3 4" key="1">
    <citation type="journal article" date="2019" name="Sci. Rep.">
        <title>Orb-weaving spider Araneus ventricosus genome elucidates the spidroin gene catalogue.</title>
        <authorList>
            <person name="Kono N."/>
            <person name="Nakamura H."/>
            <person name="Ohtoshi R."/>
            <person name="Moran D.A.P."/>
            <person name="Shinohara A."/>
            <person name="Yoshida Y."/>
            <person name="Fujiwara M."/>
            <person name="Mori M."/>
            <person name="Tomita M."/>
            <person name="Arakawa K."/>
        </authorList>
    </citation>
    <scope>NUCLEOTIDE SEQUENCE [LARGE SCALE GENOMIC DNA]</scope>
</reference>
<dbReference type="EMBL" id="BGPR01016982">
    <property type="protein sequence ID" value="GBN74777.1"/>
    <property type="molecule type" value="Genomic_DNA"/>
</dbReference>
<feature type="region of interest" description="Disordered" evidence="1">
    <location>
        <begin position="35"/>
        <end position="55"/>
    </location>
</feature>
<evidence type="ECO:0000256" key="1">
    <source>
        <dbReference type="SAM" id="MobiDB-lite"/>
    </source>
</evidence>
<dbReference type="AlphaFoldDB" id="A0A4Y2RG67"/>
<keyword evidence="2" id="KW-0732">Signal</keyword>
<organism evidence="3 4">
    <name type="scientific">Araneus ventricosus</name>
    <name type="common">Orbweaver spider</name>
    <name type="synonym">Epeira ventricosa</name>
    <dbReference type="NCBI Taxonomy" id="182803"/>
    <lineage>
        <taxon>Eukaryota</taxon>
        <taxon>Metazoa</taxon>
        <taxon>Ecdysozoa</taxon>
        <taxon>Arthropoda</taxon>
        <taxon>Chelicerata</taxon>
        <taxon>Arachnida</taxon>
        <taxon>Araneae</taxon>
        <taxon>Araneomorphae</taxon>
        <taxon>Entelegynae</taxon>
        <taxon>Araneoidea</taxon>
        <taxon>Araneidae</taxon>
        <taxon>Araneus</taxon>
    </lineage>
</organism>
<name>A0A4Y2RG67_ARAVE</name>
<feature type="signal peptide" evidence="2">
    <location>
        <begin position="1"/>
        <end position="17"/>
    </location>
</feature>
<gene>
    <name evidence="3" type="ORF">AVEN_143525_1</name>
</gene>
<feature type="chain" id="PRO_5021222632" description="Secreted protein" evidence="2">
    <location>
        <begin position="18"/>
        <end position="99"/>
    </location>
</feature>
<sequence length="99" mass="11089">MTIRRLLSLLHVAYIECQTSNRWCGAEAWTGVSAQMSSDRGSKLRRPPHNSPRVASNQDMIITKLTRKVWSNCKPSILSSPQDSSHDLHPMGKQGRCGQ</sequence>
<feature type="region of interest" description="Disordered" evidence="1">
    <location>
        <begin position="76"/>
        <end position="99"/>
    </location>
</feature>
<evidence type="ECO:0000313" key="3">
    <source>
        <dbReference type="EMBL" id="GBN74777.1"/>
    </source>
</evidence>
<comment type="caution">
    <text evidence="3">The sequence shown here is derived from an EMBL/GenBank/DDBJ whole genome shotgun (WGS) entry which is preliminary data.</text>
</comment>
<protein>
    <recommendedName>
        <fullName evidence="5">Secreted protein</fullName>
    </recommendedName>
</protein>
<dbReference type="Proteomes" id="UP000499080">
    <property type="component" value="Unassembled WGS sequence"/>
</dbReference>
<evidence type="ECO:0008006" key="5">
    <source>
        <dbReference type="Google" id="ProtNLM"/>
    </source>
</evidence>
<proteinExistence type="predicted"/>
<keyword evidence="4" id="KW-1185">Reference proteome</keyword>